<proteinExistence type="predicted"/>
<evidence type="ECO:0000259" key="5">
    <source>
        <dbReference type="Pfam" id="PF12551"/>
    </source>
</evidence>
<dbReference type="SUPFAM" id="SSF53474">
    <property type="entry name" value="alpha/beta-Hydrolases"/>
    <property type="match status" value="1"/>
</dbReference>
<dbReference type="AlphaFoldDB" id="A0A6S7E3L1"/>
<keyword evidence="2" id="KW-0012">Acyltransferase</keyword>
<keyword evidence="1" id="KW-0808">Transferase</keyword>
<dbReference type="GO" id="GO:0016746">
    <property type="term" value="F:acyltransferase activity"/>
    <property type="evidence" value="ECO:0007669"/>
    <property type="project" value="UniProtKB-KW"/>
</dbReference>
<dbReference type="InterPro" id="IPR051321">
    <property type="entry name" value="PHA/PHB_synthase"/>
</dbReference>
<dbReference type="GO" id="GO:0042619">
    <property type="term" value="P:poly-hydroxybutyrate biosynthetic process"/>
    <property type="evidence" value="ECO:0007669"/>
    <property type="project" value="InterPro"/>
</dbReference>
<dbReference type="Gene3D" id="3.40.50.1820">
    <property type="entry name" value="alpha/beta hydrolase"/>
    <property type="match status" value="1"/>
</dbReference>
<evidence type="ECO:0000256" key="1">
    <source>
        <dbReference type="ARBA" id="ARBA00022679"/>
    </source>
</evidence>
<dbReference type="Pfam" id="PF12551">
    <property type="entry name" value="PHBC_N"/>
    <property type="match status" value="1"/>
</dbReference>
<feature type="region of interest" description="Disordered" evidence="3">
    <location>
        <begin position="1"/>
        <end position="22"/>
    </location>
</feature>
<dbReference type="InterPro" id="IPR022211">
    <property type="entry name" value="PHBC_N"/>
</dbReference>
<dbReference type="PANTHER" id="PTHR36837">
    <property type="entry name" value="POLY(3-HYDROXYALKANOATE) POLYMERASE SUBUNIT PHAC"/>
    <property type="match status" value="1"/>
</dbReference>
<organism evidence="6 7">
    <name type="scientific">Achromobacter piechaudii</name>
    <dbReference type="NCBI Taxonomy" id="72556"/>
    <lineage>
        <taxon>Bacteria</taxon>
        <taxon>Pseudomonadati</taxon>
        <taxon>Pseudomonadota</taxon>
        <taxon>Betaproteobacteria</taxon>
        <taxon>Burkholderiales</taxon>
        <taxon>Alcaligenaceae</taxon>
        <taxon>Achromobacter</taxon>
    </lineage>
</organism>
<evidence type="ECO:0000256" key="3">
    <source>
        <dbReference type="SAM" id="MobiDB-lite"/>
    </source>
</evidence>
<dbReference type="PANTHER" id="PTHR36837:SF5">
    <property type="entry name" value="POLY-3-HYDROXYBUTYRATE SYNTHASE"/>
    <property type="match status" value="1"/>
</dbReference>
<evidence type="ECO:0008006" key="8">
    <source>
        <dbReference type="Google" id="ProtNLM"/>
    </source>
</evidence>
<evidence type="ECO:0000256" key="2">
    <source>
        <dbReference type="ARBA" id="ARBA00023315"/>
    </source>
</evidence>
<accession>A0A6S7E3L1</accession>
<name>A0A6S7E3L1_9BURK</name>
<dbReference type="RefSeq" id="WP_175129310.1">
    <property type="nucleotide sequence ID" value="NZ_CADILD010000002.1"/>
</dbReference>
<dbReference type="InterPro" id="IPR029058">
    <property type="entry name" value="AB_hydrolase_fold"/>
</dbReference>
<sequence length="591" mass="65041">MPDDPKRRLPIPTDAPHTPAEQVDSPFQALNHCKEALIATVSGGVSPAAASLAVWDWWIHLYAAPGKQLELIQKYGEALASLAAHATPYRAGATPAKPVAPRYASAAWSAEPFNTWRHAYQEMRDWWSEATGGVPGMTAHHAQLLSFCARQCCDAFAPANFPWSNPDVIARTLSTQGQNLCVGWTNLVSDLQRVIEKRPEAGLEHFKVGETLAVTPGEVVFRNALIELIQYAPTTGDVHPEPILITPAWIMKYYVLDLSPGNSLIRYLVSQGYTVFCISWRNVDAKDRDLTLDDYRSLGFMAALEAVGRIAPGQRVHAVGYCLGGTLLSVAAATMARQADTRLATITLLAAQTDFTEPGGLGLYIDASEVYFLESIMWAQGYLSADQMAAAFQALRPIDETAERAVRTYLMGERAKPNDLVAWNADSTRMPYRMHAEYLRKLFLNNELAAGSYRVDGHVIALRNIRTPIFALGADRDRIAPWRSVFKIHNQTDAQIDFVLASGGHNAGIVSEPGHAGRWYRVSGQPENGLRSGPDEWLESSLRREGSWWPEWIAWLDAHSSPLVPAPTRLGEPGADPDSLEPAPGGYVRQH</sequence>
<evidence type="ECO:0000313" key="6">
    <source>
        <dbReference type="EMBL" id="CAB3894312.1"/>
    </source>
</evidence>
<dbReference type="InterPro" id="IPR010941">
    <property type="entry name" value="PhaC_N"/>
</dbReference>
<dbReference type="Proteomes" id="UP000494105">
    <property type="component" value="Unassembled WGS sequence"/>
</dbReference>
<evidence type="ECO:0000259" key="4">
    <source>
        <dbReference type="Pfam" id="PF07167"/>
    </source>
</evidence>
<protein>
    <recommendedName>
        <fullName evidence="8">Poly(3-hydroxyalkanoate) polymerase subunit PhaC</fullName>
    </recommendedName>
</protein>
<feature type="domain" description="Poly-beta-hydroxybutyrate polymerase N-terminal" evidence="4">
    <location>
        <begin position="102"/>
        <end position="268"/>
    </location>
</feature>
<dbReference type="EMBL" id="CADILD010000002">
    <property type="protein sequence ID" value="CAB3894312.1"/>
    <property type="molecule type" value="Genomic_DNA"/>
</dbReference>
<feature type="region of interest" description="Disordered" evidence="3">
    <location>
        <begin position="564"/>
        <end position="591"/>
    </location>
</feature>
<gene>
    <name evidence="6" type="ORF">LMG1861_03972</name>
</gene>
<feature type="domain" description="Poly-beta-hydroxybutyrate polymerase N-terminal" evidence="5">
    <location>
        <begin position="26"/>
        <end position="67"/>
    </location>
</feature>
<dbReference type="Pfam" id="PF07167">
    <property type="entry name" value="PhaC_N"/>
    <property type="match status" value="1"/>
</dbReference>
<evidence type="ECO:0000313" key="7">
    <source>
        <dbReference type="Proteomes" id="UP000494105"/>
    </source>
</evidence>
<reference evidence="6 7" key="1">
    <citation type="submission" date="2020-04" db="EMBL/GenBank/DDBJ databases">
        <authorList>
            <person name="De Canck E."/>
        </authorList>
    </citation>
    <scope>NUCLEOTIDE SEQUENCE [LARGE SCALE GENOMIC DNA]</scope>
    <source>
        <strain evidence="6 7">LMG 1861</strain>
    </source>
</reference>